<reference evidence="2" key="1">
    <citation type="submission" date="2020-09" db="EMBL/GenBank/DDBJ databases">
        <title>Genome seq and assembly of Limnohabitants sp.</title>
        <authorList>
            <person name="Chhetri G."/>
        </authorList>
    </citation>
    <scope>NUCLEOTIDE SEQUENCE</scope>
    <source>
        <strain evidence="2">JUR4</strain>
    </source>
</reference>
<feature type="chain" id="PRO_5038101168" evidence="1">
    <location>
        <begin position="21"/>
        <end position="544"/>
    </location>
</feature>
<dbReference type="RefSeq" id="WP_191818145.1">
    <property type="nucleotide sequence ID" value="NZ_JACYFT010000001.1"/>
</dbReference>
<keyword evidence="1" id="KW-0732">Signal</keyword>
<organism evidence="2 3">
    <name type="scientific">Limnohabitans radicicola</name>
    <dbReference type="NCBI Taxonomy" id="2771427"/>
    <lineage>
        <taxon>Bacteria</taxon>
        <taxon>Pseudomonadati</taxon>
        <taxon>Pseudomonadota</taxon>
        <taxon>Betaproteobacteria</taxon>
        <taxon>Burkholderiales</taxon>
        <taxon>Comamonadaceae</taxon>
        <taxon>Limnohabitans</taxon>
    </lineage>
</organism>
<dbReference type="Pfam" id="PF08811">
    <property type="entry name" value="DUF1800"/>
    <property type="match status" value="1"/>
</dbReference>
<dbReference type="EMBL" id="JACYFT010000001">
    <property type="protein sequence ID" value="MBD8049693.1"/>
    <property type="molecule type" value="Genomic_DNA"/>
</dbReference>
<dbReference type="AlphaFoldDB" id="A0A927FGM2"/>
<comment type="caution">
    <text evidence="2">The sequence shown here is derived from an EMBL/GenBank/DDBJ whole genome shotgun (WGS) entry which is preliminary data.</text>
</comment>
<accession>A0A927FGM2</accession>
<name>A0A927FGM2_9BURK</name>
<keyword evidence="3" id="KW-1185">Reference proteome</keyword>
<dbReference type="InterPro" id="IPR014917">
    <property type="entry name" value="DUF1800"/>
</dbReference>
<evidence type="ECO:0000313" key="2">
    <source>
        <dbReference type="EMBL" id="MBD8049693.1"/>
    </source>
</evidence>
<protein>
    <submittedName>
        <fullName evidence="2">DUF1800 domain-containing protein</fullName>
    </submittedName>
</protein>
<sequence length="544" mass="60334">MHTCLTAIKPWLWMLFLVLSACGGPTSDNPGASFAPSSGQVHAPDSAPLNTSVYAAARFLEQASWGPTPTEIQRVRQTGPEAWINQQLAQPISILNAPNYVIDYDNNNAAAQQQANNWFPRRFYDLSISGNDQLRQRVSWALFNYIPVNSGPYPTTEYFNTFQRQSLGNYKDLLRAVTLHPVMGVFLNNEQNEASKPNENYARELMQLFSVGLVKLNMDGSTQRSPNGTPIETYTQIDVVNATKALSGWSLAWEPNLPSTNWMNAGKTMIAKKWPTNAHDAGAKTIMGSNIPAGQTLQQDLESLLGILVNHPNTAPFVSRRLIQSLVSSDPTPAYIERIAKVFKQTQGDLGQVVKAILLDPEARTADDPAKSTPRVGKLKEPLLQHINTLRGLGCKTAVMHWDQPTVAIRAWEQDPFRAPNVFGYTSPNYKTPESLIPSPEQKLLTTNEINRRLGALSWWQEKEVQPYRDAGCDVQDFLTAAQTSDDALLNLINARFFKGAMSPTLRNGALNVMKTNMNGNPAWQKTSRTLQLLLSSPAYGVIR</sequence>
<dbReference type="Proteomes" id="UP000647424">
    <property type="component" value="Unassembled WGS sequence"/>
</dbReference>
<evidence type="ECO:0000256" key="1">
    <source>
        <dbReference type="SAM" id="SignalP"/>
    </source>
</evidence>
<proteinExistence type="predicted"/>
<evidence type="ECO:0000313" key="3">
    <source>
        <dbReference type="Proteomes" id="UP000647424"/>
    </source>
</evidence>
<feature type="signal peptide" evidence="1">
    <location>
        <begin position="1"/>
        <end position="20"/>
    </location>
</feature>
<gene>
    <name evidence="2" type="ORF">IC609_03980</name>
</gene>